<accession>A0A6G9IB47</accession>
<evidence type="ECO:0000313" key="3">
    <source>
        <dbReference type="Proteomes" id="UP000501168"/>
    </source>
</evidence>
<dbReference type="InterPro" id="IPR049713">
    <property type="entry name" value="Pr6Pr-like"/>
</dbReference>
<feature type="transmembrane region" description="Helical" evidence="1">
    <location>
        <begin position="44"/>
        <end position="66"/>
    </location>
</feature>
<dbReference type="RefSeq" id="WP_166915462.1">
    <property type="nucleotide sequence ID" value="NZ_CP050253.1"/>
</dbReference>
<dbReference type="KEGG" id="orb:IPMB12_04790"/>
<dbReference type="AlphaFoldDB" id="A0A6G9IB47"/>
<gene>
    <name evidence="2" type="ORF">IPMB12_04790</name>
</gene>
<name>A0A6G9IB47_9GAMM</name>
<keyword evidence="1" id="KW-0812">Transmembrane</keyword>
<feature type="transmembrane region" description="Helical" evidence="1">
    <location>
        <begin position="115"/>
        <end position="133"/>
    </location>
</feature>
<keyword evidence="3" id="KW-1185">Reference proteome</keyword>
<dbReference type="Proteomes" id="UP000501168">
    <property type="component" value="Chromosome"/>
</dbReference>
<evidence type="ECO:0000313" key="2">
    <source>
        <dbReference type="EMBL" id="QIQ21057.1"/>
    </source>
</evidence>
<keyword evidence="1" id="KW-1133">Transmembrane helix</keyword>
<sequence>MINRSLNILIILLVLITVGTETYTYWLMKIRPWQPDSPVGRIIFYYSFFTVLSNICLAISSAFLVINPKANSQLFRIIRLDGLVGVLITAIVYNAVLRGIHKPPTPILQMANESLHLIVPALGLLSWLIYGPYPRIDRKTVVLACIPLMIYGGYIFIRGHITGQYPYPFINVIRIGYEKAIINAGMLLGLFIVLAFILWLIERVRIKYI</sequence>
<protein>
    <submittedName>
        <fullName evidence="2">Pr6Pr family membrane protein</fullName>
    </submittedName>
</protein>
<organism evidence="2 3">
    <name type="scientific">Zophobihabitans entericus</name>
    <dbReference type="NCBI Taxonomy" id="1635327"/>
    <lineage>
        <taxon>Bacteria</taxon>
        <taxon>Pseudomonadati</taxon>
        <taxon>Pseudomonadota</taxon>
        <taxon>Gammaproteobacteria</taxon>
        <taxon>Orbales</taxon>
        <taxon>Orbaceae</taxon>
        <taxon>Zophobihabitans</taxon>
    </lineage>
</organism>
<feature type="transmembrane region" description="Helical" evidence="1">
    <location>
        <begin position="140"/>
        <end position="161"/>
    </location>
</feature>
<keyword evidence="1" id="KW-0472">Membrane</keyword>
<dbReference type="NCBIfam" id="NF038065">
    <property type="entry name" value="Pr6Pr"/>
    <property type="match status" value="1"/>
</dbReference>
<proteinExistence type="predicted"/>
<feature type="transmembrane region" description="Helical" evidence="1">
    <location>
        <begin position="181"/>
        <end position="201"/>
    </location>
</feature>
<dbReference type="EMBL" id="CP050253">
    <property type="protein sequence ID" value="QIQ21057.1"/>
    <property type="molecule type" value="Genomic_DNA"/>
</dbReference>
<reference evidence="2 3" key="1">
    <citation type="submission" date="2020-03" db="EMBL/GenBank/DDBJ databases">
        <title>Complete genome sequence of Orbus sp. IPMB12 (BCRC 80908).</title>
        <authorList>
            <person name="Lo W.-S."/>
            <person name="Chang T.-H."/>
            <person name="Kuo C.-H."/>
        </authorList>
    </citation>
    <scope>NUCLEOTIDE SEQUENCE [LARGE SCALE GENOMIC DNA]</scope>
    <source>
        <strain evidence="2 3">IPMB12</strain>
    </source>
</reference>
<dbReference type="InParanoid" id="A0A6G9IB47"/>
<evidence type="ECO:0000256" key="1">
    <source>
        <dbReference type="SAM" id="Phobius"/>
    </source>
</evidence>
<feature type="transmembrane region" description="Helical" evidence="1">
    <location>
        <begin position="78"/>
        <end position="95"/>
    </location>
</feature>